<evidence type="ECO:0000256" key="2">
    <source>
        <dbReference type="ARBA" id="ARBA00010566"/>
    </source>
</evidence>
<dbReference type="InterPro" id="IPR036969">
    <property type="entry name" value="Citrate_synthase_sf"/>
</dbReference>
<dbReference type="PANTHER" id="PTHR11739">
    <property type="entry name" value="CITRATE SYNTHASE"/>
    <property type="match status" value="1"/>
</dbReference>
<dbReference type="CDD" id="cd06100">
    <property type="entry name" value="CCL_ACL-C"/>
    <property type="match status" value="1"/>
</dbReference>
<dbReference type="EMBL" id="BOOF01000020">
    <property type="protein sequence ID" value="GIH62972.1"/>
    <property type="molecule type" value="Genomic_DNA"/>
</dbReference>
<proteinExistence type="inferred from homology"/>
<evidence type="ECO:0000256" key="3">
    <source>
        <dbReference type="ARBA" id="ARBA00012972"/>
    </source>
</evidence>
<dbReference type="NCBIfam" id="NF004868">
    <property type="entry name" value="PRK06224.1-5"/>
    <property type="match status" value="1"/>
</dbReference>
<keyword evidence="6" id="KW-1185">Reference proteome</keyword>
<evidence type="ECO:0000256" key="4">
    <source>
        <dbReference type="ARBA" id="ARBA00022679"/>
    </source>
</evidence>
<dbReference type="InterPro" id="IPR016143">
    <property type="entry name" value="Citrate_synth-like_sm_a-sub"/>
</dbReference>
<comment type="pathway">
    <text evidence="1">Carbohydrate metabolism; tricarboxylic acid cycle.</text>
</comment>
<accession>A0ABQ4GNH0</accession>
<keyword evidence="5" id="KW-0456">Lyase</keyword>
<reference evidence="5 6" key="1">
    <citation type="submission" date="2021-01" db="EMBL/GenBank/DDBJ databases">
        <title>Whole genome shotgun sequence of Microbispora siamensis NBRC 104113.</title>
        <authorList>
            <person name="Komaki H."/>
            <person name="Tamura T."/>
        </authorList>
    </citation>
    <scope>NUCLEOTIDE SEQUENCE [LARGE SCALE GENOMIC DNA]</scope>
    <source>
        <strain evidence="5 6">NBRC 104113</strain>
    </source>
</reference>
<dbReference type="Pfam" id="PF00285">
    <property type="entry name" value="Citrate_synt"/>
    <property type="match status" value="1"/>
</dbReference>
<gene>
    <name evidence="5" type="primary">gltA</name>
    <name evidence="5" type="ORF">Msi02_37890</name>
</gene>
<dbReference type="SUPFAM" id="SSF48256">
    <property type="entry name" value="Citrate synthase"/>
    <property type="match status" value="1"/>
</dbReference>
<organism evidence="5 6">
    <name type="scientific">Microbispora siamensis</name>
    <dbReference type="NCBI Taxonomy" id="564413"/>
    <lineage>
        <taxon>Bacteria</taxon>
        <taxon>Bacillati</taxon>
        <taxon>Actinomycetota</taxon>
        <taxon>Actinomycetes</taxon>
        <taxon>Streptosporangiales</taxon>
        <taxon>Streptosporangiaceae</taxon>
        <taxon>Microbispora</taxon>
    </lineage>
</organism>
<comment type="caution">
    <text evidence="5">The sequence shown here is derived from an EMBL/GenBank/DDBJ whole genome shotgun (WGS) entry which is preliminary data.</text>
</comment>
<dbReference type="GO" id="GO:0016829">
    <property type="term" value="F:lyase activity"/>
    <property type="evidence" value="ECO:0007669"/>
    <property type="project" value="UniProtKB-KW"/>
</dbReference>
<dbReference type="RefSeq" id="WP_239108504.1">
    <property type="nucleotide sequence ID" value="NZ_BOOF01000020.1"/>
</dbReference>
<dbReference type="Proteomes" id="UP000660454">
    <property type="component" value="Unassembled WGS sequence"/>
</dbReference>
<dbReference type="InterPro" id="IPR016142">
    <property type="entry name" value="Citrate_synth-like_lrg_a-sub"/>
</dbReference>
<evidence type="ECO:0000313" key="6">
    <source>
        <dbReference type="Proteomes" id="UP000660454"/>
    </source>
</evidence>
<sequence>MSDRPEMIERPSYPTALGASSLKSITLLGCDLAEDVMGKVGFGELAFWLAAQRRPTPGETRVFEAVLAALADHGFTPTAIVTRLTYLSAPDSIQGALAAGLLGGGSRFLGVTEDCGRFLHEVLAAHEGPLPSDDAGWDALALETVRARRQARRFIPGLGHHVHKEGDPRTPRLLAIAAEENLFGPHLSLFAAIGRVHPEVLGRKLPLNGAGVCGAALADLGLPLELLRGFALLARTAGLIGQLAEELRRPVANEIFLSVDLNNRSVDPEPYAPDATGGSHG</sequence>
<protein>
    <recommendedName>
        <fullName evidence="3">citrate synthase (unknown stereospecificity)</fullName>
        <ecNumber evidence="3">2.3.3.16</ecNumber>
    </recommendedName>
</protein>
<dbReference type="Gene3D" id="1.10.230.10">
    <property type="entry name" value="Cytochrome P450-Terp, domain 2"/>
    <property type="match status" value="1"/>
</dbReference>
<name>A0ABQ4GNH0_9ACTN</name>
<evidence type="ECO:0000256" key="1">
    <source>
        <dbReference type="ARBA" id="ARBA00005163"/>
    </source>
</evidence>
<dbReference type="InterPro" id="IPR002020">
    <property type="entry name" value="Citrate_synthase"/>
</dbReference>
<comment type="similarity">
    <text evidence="2">Belongs to the citrate synthase family.</text>
</comment>
<dbReference type="Gene3D" id="1.10.580.10">
    <property type="entry name" value="Citrate Synthase, domain 1"/>
    <property type="match status" value="1"/>
</dbReference>
<dbReference type="PANTHER" id="PTHR11739:SF4">
    <property type="entry name" value="CITRATE SYNTHASE, PEROXISOMAL"/>
    <property type="match status" value="1"/>
</dbReference>
<dbReference type="EC" id="2.3.3.16" evidence="3"/>
<keyword evidence="4" id="KW-0808">Transferase</keyword>
<evidence type="ECO:0000313" key="5">
    <source>
        <dbReference type="EMBL" id="GIH62972.1"/>
    </source>
</evidence>